<comment type="caution">
    <text evidence="1">The sequence shown here is derived from an EMBL/GenBank/DDBJ whole genome shotgun (WGS) entry which is preliminary data.</text>
</comment>
<reference evidence="1 2" key="2">
    <citation type="journal article" date="2022" name="Mol. Ecol. Resour.">
        <title>The genomes of chicory, endive, great burdock and yacon provide insights into Asteraceae paleo-polyploidization history and plant inulin production.</title>
        <authorList>
            <person name="Fan W."/>
            <person name="Wang S."/>
            <person name="Wang H."/>
            <person name="Wang A."/>
            <person name="Jiang F."/>
            <person name="Liu H."/>
            <person name="Zhao H."/>
            <person name="Xu D."/>
            <person name="Zhang Y."/>
        </authorList>
    </citation>
    <scope>NUCLEOTIDE SEQUENCE [LARGE SCALE GENOMIC DNA]</scope>
    <source>
        <strain evidence="2">cv. Niubang</strain>
    </source>
</reference>
<dbReference type="EMBL" id="CM042050">
    <property type="protein sequence ID" value="KAI3735770.1"/>
    <property type="molecule type" value="Genomic_DNA"/>
</dbReference>
<dbReference type="Proteomes" id="UP001055879">
    <property type="component" value="Linkage Group LG04"/>
</dbReference>
<proteinExistence type="predicted"/>
<accession>A0ACB9CNI8</accession>
<organism evidence="1 2">
    <name type="scientific">Arctium lappa</name>
    <name type="common">Greater burdock</name>
    <name type="synonym">Lappa major</name>
    <dbReference type="NCBI Taxonomy" id="4217"/>
    <lineage>
        <taxon>Eukaryota</taxon>
        <taxon>Viridiplantae</taxon>
        <taxon>Streptophyta</taxon>
        <taxon>Embryophyta</taxon>
        <taxon>Tracheophyta</taxon>
        <taxon>Spermatophyta</taxon>
        <taxon>Magnoliopsida</taxon>
        <taxon>eudicotyledons</taxon>
        <taxon>Gunneridae</taxon>
        <taxon>Pentapetalae</taxon>
        <taxon>asterids</taxon>
        <taxon>campanulids</taxon>
        <taxon>Asterales</taxon>
        <taxon>Asteraceae</taxon>
        <taxon>Carduoideae</taxon>
        <taxon>Cardueae</taxon>
        <taxon>Arctiinae</taxon>
        <taxon>Arctium</taxon>
    </lineage>
</organism>
<name>A0ACB9CNI8_ARCLA</name>
<protein>
    <submittedName>
        <fullName evidence="1">Uncharacterized protein</fullName>
    </submittedName>
</protein>
<gene>
    <name evidence="1" type="ORF">L6452_15283</name>
</gene>
<evidence type="ECO:0000313" key="2">
    <source>
        <dbReference type="Proteomes" id="UP001055879"/>
    </source>
</evidence>
<evidence type="ECO:0000313" key="1">
    <source>
        <dbReference type="EMBL" id="KAI3735770.1"/>
    </source>
</evidence>
<sequence>MVGKSRTSTPRSFETQLGQFAADLKGRQIRTLPSHTETPKGTHKEHIKAMTLRSDASMSKPDDGVLIETLVQEKTTHPFDRSNFPALFPLLWQKSAHFLPRMQQAHRILFCQQHSLTTMVRQCPLFDP</sequence>
<reference evidence="2" key="1">
    <citation type="journal article" date="2022" name="Mol. Ecol. Resour.">
        <title>The genomes of chicory, endive, great burdock and yacon provide insights into Asteraceae palaeo-polyploidization history and plant inulin production.</title>
        <authorList>
            <person name="Fan W."/>
            <person name="Wang S."/>
            <person name="Wang H."/>
            <person name="Wang A."/>
            <person name="Jiang F."/>
            <person name="Liu H."/>
            <person name="Zhao H."/>
            <person name="Xu D."/>
            <person name="Zhang Y."/>
        </authorList>
    </citation>
    <scope>NUCLEOTIDE SEQUENCE [LARGE SCALE GENOMIC DNA]</scope>
    <source>
        <strain evidence="2">cv. Niubang</strain>
    </source>
</reference>
<keyword evidence="2" id="KW-1185">Reference proteome</keyword>